<dbReference type="AlphaFoldDB" id="A0AAV7T2X5"/>
<evidence type="ECO:0000256" key="4">
    <source>
        <dbReference type="ARBA" id="ARBA00016536"/>
    </source>
</evidence>
<dbReference type="GO" id="GO:0032259">
    <property type="term" value="P:methylation"/>
    <property type="evidence" value="ECO:0007669"/>
    <property type="project" value="UniProtKB-KW"/>
</dbReference>
<reference evidence="13" key="1">
    <citation type="journal article" date="2022" name="bioRxiv">
        <title>Sequencing and chromosome-scale assembly of the giantPleurodeles waltlgenome.</title>
        <authorList>
            <person name="Brown T."/>
            <person name="Elewa A."/>
            <person name="Iarovenko S."/>
            <person name="Subramanian E."/>
            <person name="Araus A.J."/>
            <person name="Petzold A."/>
            <person name="Susuki M."/>
            <person name="Suzuki K.-i.T."/>
            <person name="Hayashi T."/>
            <person name="Toyoda A."/>
            <person name="Oliveira C."/>
            <person name="Osipova E."/>
            <person name="Leigh N.D."/>
            <person name="Simon A."/>
            <person name="Yun M.H."/>
        </authorList>
    </citation>
    <scope>NUCLEOTIDE SEQUENCE</scope>
    <source>
        <strain evidence="13">20211129_DDA</strain>
        <tissue evidence="13">Liver</tissue>
    </source>
</reference>
<keyword evidence="14" id="KW-1185">Reference proteome</keyword>
<keyword evidence="6" id="KW-0808">Transferase</keyword>
<comment type="catalytic activity">
    <reaction evidence="11">
        <text>4-demethyl-7-[(3S)-3-amino-3-carboxypropyl]wyosine(37) in tRNA(Phe) + S-adenosyl-L-methionine = 7-[(3S)-3-amino-3-carboxypropyl]wyosine(37) in tRNA(Phe) + S-adenosyl-L-homocysteine + H(+)</text>
        <dbReference type="Rhea" id="RHEA:36635"/>
        <dbReference type="Rhea" id="RHEA-COMP:10378"/>
        <dbReference type="Rhea" id="RHEA-COMP:10379"/>
        <dbReference type="ChEBI" id="CHEBI:15378"/>
        <dbReference type="ChEBI" id="CHEBI:57856"/>
        <dbReference type="ChEBI" id="CHEBI:59789"/>
        <dbReference type="ChEBI" id="CHEBI:73543"/>
        <dbReference type="ChEBI" id="CHEBI:73550"/>
        <dbReference type="EC" id="2.1.1.282"/>
    </reaction>
</comment>
<dbReference type="InterPro" id="IPR036602">
    <property type="entry name" value="tRNA_yW-synthesising-like_sf"/>
</dbReference>
<dbReference type="FunFam" id="3.30.1960.10:FF:000001">
    <property type="entry name" value="tRNA wybutosine-synthesizing protein 3 homolog"/>
    <property type="match status" value="1"/>
</dbReference>
<keyword evidence="5" id="KW-0489">Methyltransferase</keyword>
<evidence type="ECO:0000256" key="7">
    <source>
        <dbReference type="ARBA" id="ARBA00022691"/>
    </source>
</evidence>
<evidence type="ECO:0000256" key="5">
    <source>
        <dbReference type="ARBA" id="ARBA00022603"/>
    </source>
</evidence>
<dbReference type="Pfam" id="PF02676">
    <property type="entry name" value="TYW3"/>
    <property type="match status" value="1"/>
</dbReference>
<evidence type="ECO:0000256" key="9">
    <source>
        <dbReference type="ARBA" id="ARBA00025378"/>
    </source>
</evidence>
<dbReference type="GO" id="GO:0008033">
    <property type="term" value="P:tRNA processing"/>
    <property type="evidence" value="ECO:0007669"/>
    <property type="project" value="UniProtKB-KW"/>
</dbReference>
<comment type="similarity">
    <text evidence="2">Belongs to the TYW3 family.</text>
</comment>
<evidence type="ECO:0000256" key="2">
    <source>
        <dbReference type="ARBA" id="ARBA00008569"/>
    </source>
</evidence>
<dbReference type="InterPro" id="IPR003827">
    <property type="entry name" value="tRNA_yW-synthesising"/>
</dbReference>
<evidence type="ECO:0000256" key="10">
    <source>
        <dbReference type="ARBA" id="ARBA00030554"/>
    </source>
</evidence>
<dbReference type="Gene3D" id="3.30.1960.10">
    <property type="entry name" value="tRNA wybutosine-synthesizing-like"/>
    <property type="match status" value="1"/>
</dbReference>
<dbReference type="PANTHER" id="PTHR48418:SF1">
    <property type="entry name" value="TRNA WYBUTOSINE-SYNTHESIZING PROTEIN 3"/>
    <property type="match status" value="1"/>
</dbReference>
<dbReference type="Proteomes" id="UP001066276">
    <property type="component" value="Chromosome 4_1"/>
</dbReference>
<sequence>MALSEEFKKWKQQCLNKADFSKKGSVDADIADLVQYLNARDHFFTTSSCSGRIILIDTQCSENLEVQKQNRSWLFVTHEKCKKNEVVEALQNSRGDAVLKFEAFVLHVQCQLLEDAQILHSVAINAGFRNSGITVGRKGKIVMAVRSTHCLEVPLSKKGRLMVNDEYIDYIVQIANQKMEENKHRIARFYSCMQSALSVTNCVSGTEEDFHKTGPVYTRRRKKNKETRNCNLFSLEDSESDVDLQTGLFVSEEH</sequence>
<evidence type="ECO:0000256" key="11">
    <source>
        <dbReference type="ARBA" id="ARBA00049202"/>
    </source>
</evidence>
<dbReference type="EC" id="2.1.1.282" evidence="3"/>
<keyword evidence="8" id="KW-0819">tRNA processing</keyword>
<comment type="function">
    <text evidence="9">Probable S-adenosyl-L-methionine-dependent methyltransferase that acts as a component of the wybutosine biosynthesis pathway. Wybutosine is a hyper modified guanosine with a tricyclic base found at the 3'-position adjacent to the anticodon of eukaryotic phenylalanine tRNA.</text>
</comment>
<feature type="domain" description="tRNA wybutosine-synthesizing protein" evidence="12">
    <location>
        <begin position="10"/>
        <end position="194"/>
    </location>
</feature>
<evidence type="ECO:0000256" key="8">
    <source>
        <dbReference type="ARBA" id="ARBA00022694"/>
    </source>
</evidence>
<comment type="caution">
    <text evidence="13">The sequence shown here is derived from an EMBL/GenBank/DDBJ whole genome shotgun (WGS) entry which is preliminary data.</text>
</comment>
<comment type="pathway">
    <text evidence="1">tRNA modification; wybutosine-tRNA(Phe) biosynthesis.</text>
</comment>
<dbReference type="GO" id="GO:0008168">
    <property type="term" value="F:methyltransferase activity"/>
    <property type="evidence" value="ECO:0007669"/>
    <property type="project" value="UniProtKB-KW"/>
</dbReference>
<evidence type="ECO:0000313" key="14">
    <source>
        <dbReference type="Proteomes" id="UP001066276"/>
    </source>
</evidence>
<dbReference type="SUPFAM" id="SSF111278">
    <property type="entry name" value="SSo0622-like"/>
    <property type="match status" value="1"/>
</dbReference>
<organism evidence="13 14">
    <name type="scientific">Pleurodeles waltl</name>
    <name type="common">Iberian ribbed newt</name>
    <dbReference type="NCBI Taxonomy" id="8319"/>
    <lineage>
        <taxon>Eukaryota</taxon>
        <taxon>Metazoa</taxon>
        <taxon>Chordata</taxon>
        <taxon>Craniata</taxon>
        <taxon>Vertebrata</taxon>
        <taxon>Euteleostomi</taxon>
        <taxon>Amphibia</taxon>
        <taxon>Batrachia</taxon>
        <taxon>Caudata</taxon>
        <taxon>Salamandroidea</taxon>
        <taxon>Salamandridae</taxon>
        <taxon>Pleurodelinae</taxon>
        <taxon>Pleurodeles</taxon>
    </lineage>
</organism>
<proteinExistence type="inferred from homology"/>
<evidence type="ECO:0000313" key="13">
    <source>
        <dbReference type="EMBL" id="KAJ1170808.1"/>
    </source>
</evidence>
<keyword evidence="7" id="KW-0949">S-adenosyl-L-methionine</keyword>
<dbReference type="EMBL" id="JANPWB010000007">
    <property type="protein sequence ID" value="KAJ1170808.1"/>
    <property type="molecule type" value="Genomic_DNA"/>
</dbReference>
<evidence type="ECO:0000259" key="12">
    <source>
        <dbReference type="Pfam" id="PF02676"/>
    </source>
</evidence>
<gene>
    <name evidence="13" type="ORF">NDU88_002679</name>
</gene>
<protein>
    <recommendedName>
        <fullName evidence="4">tRNA wybutosine-synthesizing protein 3 homolog</fullName>
        <ecNumber evidence="3">2.1.1.282</ecNumber>
    </recommendedName>
    <alternativeName>
        <fullName evidence="10">tRNA(Phe) 7-((3-amino-3-carboxypropyl)-4-demethylwyosine(37)-N(4))-methyltransferase</fullName>
    </alternativeName>
</protein>
<dbReference type="PANTHER" id="PTHR48418">
    <property type="entry name" value="TRNA WYBUTOSINE-SYNTHESIZING PROTEIN 3"/>
    <property type="match status" value="1"/>
</dbReference>
<evidence type="ECO:0000256" key="3">
    <source>
        <dbReference type="ARBA" id="ARBA00012750"/>
    </source>
</evidence>
<evidence type="ECO:0000256" key="6">
    <source>
        <dbReference type="ARBA" id="ARBA00022679"/>
    </source>
</evidence>
<evidence type="ECO:0000256" key="1">
    <source>
        <dbReference type="ARBA" id="ARBA00004797"/>
    </source>
</evidence>
<accession>A0AAV7T2X5</accession>
<name>A0AAV7T2X5_PLEWA</name>